<dbReference type="CDD" id="cd00073">
    <property type="entry name" value="H15"/>
    <property type="match status" value="1"/>
</dbReference>
<organism evidence="8 9">
    <name type="scientific">Nematostella vectensis</name>
    <name type="common">Starlet sea anemone</name>
    <dbReference type="NCBI Taxonomy" id="45351"/>
    <lineage>
        <taxon>Eukaryota</taxon>
        <taxon>Metazoa</taxon>
        <taxon>Cnidaria</taxon>
        <taxon>Anthozoa</taxon>
        <taxon>Hexacorallia</taxon>
        <taxon>Actiniaria</taxon>
        <taxon>Edwardsiidae</taxon>
        <taxon>Nematostella</taxon>
    </lineage>
</organism>
<dbReference type="InParanoid" id="A7RSF3"/>
<feature type="non-terminal residue" evidence="8">
    <location>
        <position position="72"/>
    </location>
</feature>
<dbReference type="GO" id="GO:0005634">
    <property type="term" value="C:nucleus"/>
    <property type="evidence" value="ECO:0000318"/>
    <property type="project" value="GO_Central"/>
</dbReference>
<dbReference type="eggNOG" id="KOG4012">
    <property type="taxonomic scope" value="Eukaryota"/>
</dbReference>
<reference evidence="8 9" key="1">
    <citation type="journal article" date="2007" name="Science">
        <title>Sea anemone genome reveals ancestral eumetazoan gene repertoire and genomic organization.</title>
        <authorList>
            <person name="Putnam N.H."/>
            <person name="Srivastava M."/>
            <person name="Hellsten U."/>
            <person name="Dirks B."/>
            <person name="Chapman J."/>
            <person name="Salamov A."/>
            <person name="Terry A."/>
            <person name="Shapiro H."/>
            <person name="Lindquist E."/>
            <person name="Kapitonov V.V."/>
            <person name="Jurka J."/>
            <person name="Genikhovich G."/>
            <person name="Grigoriev I.V."/>
            <person name="Lucas S.M."/>
            <person name="Steele R.E."/>
            <person name="Finnerty J.R."/>
            <person name="Technau U."/>
            <person name="Martindale M.Q."/>
            <person name="Rokhsar D.S."/>
        </authorList>
    </citation>
    <scope>NUCLEOTIDE SEQUENCE [LARGE SCALE GENOMIC DNA]</scope>
    <source>
        <strain evidence="9">CH2 X CH6</strain>
    </source>
</reference>
<dbReference type="PROSITE" id="PS51504">
    <property type="entry name" value="H15"/>
    <property type="match status" value="1"/>
</dbReference>
<dbReference type="FunFam" id="1.10.10.10:FF:000140">
    <property type="entry name" value="Histone H1.0"/>
    <property type="match status" value="1"/>
</dbReference>
<evidence type="ECO:0000256" key="2">
    <source>
        <dbReference type="ARBA" id="ARBA00004286"/>
    </source>
</evidence>
<dbReference type="GO" id="GO:0030261">
    <property type="term" value="P:chromosome condensation"/>
    <property type="evidence" value="ECO:0000318"/>
    <property type="project" value="GO_Central"/>
</dbReference>
<dbReference type="HOGENOM" id="CLU_052897_7_2_1"/>
<evidence type="ECO:0000256" key="5">
    <source>
        <dbReference type="ARBA" id="ARBA00023242"/>
    </source>
</evidence>
<dbReference type="Gene3D" id="1.10.10.10">
    <property type="entry name" value="Winged helix-like DNA-binding domain superfamily/Winged helix DNA-binding domain"/>
    <property type="match status" value="1"/>
</dbReference>
<dbReference type="GO" id="GO:0045910">
    <property type="term" value="P:negative regulation of DNA recombination"/>
    <property type="evidence" value="ECO:0000318"/>
    <property type="project" value="GO_Central"/>
</dbReference>
<evidence type="ECO:0000259" key="7">
    <source>
        <dbReference type="PROSITE" id="PS51504"/>
    </source>
</evidence>
<accession>A7RSF3</accession>
<keyword evidence="4 6" id="KW-0238">DNA-binding</keyword>
<dbReference type="InterPro" id="IPR005818">
    <property type="entry name" value="Histone_H1/H5_H15"/>
</dbReference>
<evidence type="ECO:0000256" key="3">
    <source>
        <dbReference type="ARBA" id="ARBA00022454"/>
    </source>
</evidence>
<evidence type="ECO:0000256" key="6">
    <source>
        <dbReference type="RuleBase" id="RU003894"/>
    </source>
</evidence>
<feature type="non-terminal residue" evidence="8">
    <location>
        <position position="1"/>
    </location>
</feature>
<evidence type="ECO:0000313" key="8">
    <source>
        <dbReference type="EMBL" id="EDO45627.1"/>
    </source>
</evidence>
<evidence type="ECO:0000256" key="1">
    <source>
        <dbReference type="ARBA" id="ARBA00004123"/>
    </source>
</evidence>
<dbReference type="EMBL" id="DS469534">
    <property type="protein sequence ID" value="EDO45627.1"/>
    <property type="molecule type" value="Genomic_DNA"/>
</dbReference>
<dbReference type="GO" id="GO:0000786">
    <property type="term" value="C:nucleosome"/>
    <property type="evidence" value="ECO:0007669"/>
    <property type="project" value="InterPro"/>
</dbReference>
<dbReference type="GO" id="GO:0006334">
    <property type="term" value="P:nucleosome assembly"/>
    <property type="evidence" value="ECO:0007669"/>
    <property type="project" value="InterPro"/>
</dbReference>
<dbReference type="SMART" id="SM00526">
    <property type="entry name" value="H15"/>
    <property type="match status" value="1"/>
</dbReference>
<sequence length="72" mass="7526">KPTKPASHPTYQEMIATAITSLKERGGSSRQAIAKFIKANYPAVGDPGAHLKMALKRGVAAGRLVQPKGKGA</sequence>
<comment type="subcellular location">
    <subcellularLocation>
        <location evidence="2">Chromosome</location>
    </subcellularLocation>
    <subcellularLocation>
        <location evidence="1 6">Nucleus</location>
    </subcellularLocation>
</comment>
<comment type="similarity">
    <text evidence="6">Belongs to the histone H1/H5 family.</text>
</comment>
<dbReference type="AlphaFoldDB" id="A7RSF3"/>
<dbReference type="InterPro" id="IPR036390">
    <property type="entry name" value="WH_DNA-bd_sf"/>
</dbReference>
<dbReference type="GO" id="GO:0003690">
    <property type="term" value="F:double-stranded DNA binding"/>
    <property type="evidence" value="ECO:0000318"/>
    <property type="project" value="GO_Central"/>
</dbReference>
<dbReference type="Proteomes" id="UP000001593">
    <property type="component" value="Unassembled WGS sequence"/>
</dbReference>
<name>A7RSF3_NEMVE</name>
<keyword evidence="3 6" id="KW-0158">Chromosome</keyword>
<dbReference type="PRINTS" id="PR00624">
    <property type="entry name" value="HISTONEH5"/>
</dbReference>
<feature type="domain" description="H15" evidence="7">
    <location>
        <begin position="7"/>
        <end position="72"/>
    </location>
</feature>
<evidence type="ECO:0000313" key="9">
    <source>
        <dbReference type="Proteomes" id="UP000001593"/>
    </source>
</evidence>
<dbReference type="PANTHER" id="PTHR11467">
    <property type="entry name" value="HISTONE H1"/>
    <property type="match status" value="1"/>
</dbReference>
<keyword evidence="9" id="KW-1185">Reference proteome</keyword>
<protein>
    <recommendedName>
        <fullName evidence="7">H15 domain-containing protein</fullName>
    </recommendedName>
</protein>
<dbReference type="InterPro" id="IPR005819">
    <property type="entry name" value="H1/H5"/>
</dbReference>
<dbReference type="PhylomeDB" id="A7RSF3"/>
<evidence type="ECO:0000256" key="4">
    <source>
        <dbReference type="ARBA" id="ARBA00023125"/>
    </source>
</evidence>
<dbReference type="SUPFAM" id="SSF46785">
    <property type="entry name" value="Winged helix' DNA-binding domain"/>
    <property type="match status" value="1"/>
</dbReference>
<dbReference type="InterPro" id="IPR036388">
    <property type="entry name" value="WH-like_DNA-bd_sf"/>
</dbReference>
<dbReference type="GO" id="GO:0030527">
    <property type="term" value="F:structural constituent of chromatin"/>
    <property type="evidence" value="ECO:0007669"/>
    <property type="project" value="InterPro"/>
</dbReference>
<dbReference type="GO" id="GO:0031492">
    <property type="term" value="F:nucleosomal DNA binding"/>
    <property type="evidence" value="ECO:0000318"/>
    <property type="project" value="GO_Central"/>
</dbReference>
<dbReference type="OMA" id="TSERRCC"/>
<dbReference type="PANTHER" id="PTHR11467:SF36">
    <property type="entry name" value="HISTONE 24-RELATED"/>
    <property type="match status" value="1"/>
</dbReference>
<keyword evidence="5 6" id="KW-0539">Nucleus</keyword>
<proteinExistence type="inferred from homology"/>
<gene>
    <name evidence="8" type="ORF">NEMVEDRAFT_v1g91732</name>
</gene>
<dbReference type="Pfam" id="PF00538">
    <property type="entry name" value="Linker_histone"/>
    <property type="match status" value="1"/>
</dbReference>